<dbReference type="Proteomes" id="UP000308092">
    <property type="component" value="Unassembled WGS sequence"/>
</dbReference>
<dbReference type="AlphaFoldDB" id="A0A4S3J1N2"/>
<comment type="caution">
    <text evidence="1">The sequence shown here is derived from an EMBL/GenBank/DDBJ whole genome shotgun (WGS) entry which is preliminary data.</text>
</comment>
<keyword evidence="2" id="KW-1185">Reference proteome</keyword>
<protein>
    <submittedName>
        <fullName evidence="1">Uncharacterized protein</fullName>
    </submittedName>
</protein>
<evidence type="ECO:0000313" key="1">
    <source>
        <dbReference type="EMBL" id="THC88673.1"/>
    </source>
</evidence>
<dbReference type="EMBL" id="SOSA01000790">
    <property type="protein sequence ID" value="THC88673.1"/>
    <property type="molecule type" value="Genomic_DNA"/>
</dbReference>
<sequence>MVSSKYITARIPFNRRYLVGMQLIFNF</sequence>
<accession>A0A4S3J1N2</accession>
<gene>
    <name evidence="1" type="ORF">EYZ11_011880</name>
</gene>
<proteinExistence type="predicted"/>
<evidence type="ECO:0000313" key="2">
    <source>
        <dbReference type="Proteomes" id="UP000308092"/>
    </source>
</evidence>
<organism evidence="1 2">
    <name type="scientific">Aspergillus tanneri</name>
    <dbReference type="NCBI Taxonomy" id="1220188"/>
    <lineage>
        <taxon>Eukaryota</taxon>
        <taxon>Fungi</taxon>
        <taxon>Dikarya</taxon>
        <taxon>Ascomycota</taxon>
        <taxon>Pezizomycotina</taxon>
        <taxon>Eurotiomycetes</taxon>
        <taxon>Eurotiomycetidae</taxon>
        <taxon>Eurotiales</taxon>
        <taxon>Aspergillaceae</taxon>
        <taxon>Aspergillus</taxon>
        <taxon>Aspergillus subgen. Circumdati</taxon>
    </lineage>
</organism>
<reference evidence="1 2" key="1">
    <citation type="submission" date="2019-03" db="EMBL/GenBank/DDBJ databases">
        <title>The genome sequence of a newly discovered highly antifungal drug resistant Aspergillus species, Aspergillus tanneri NIH 1004.</title>
        <authorList>
            <person name="Mounaud S."/>
            <person name="Singh I."/>
            <person name="Joardar V."/>
            <person name="Pakala S."/>
            <person name="Pakala S."/>
            <person name="Venepally P."/>
            <person name="Hoover J."/>
            <person name="Nierman W."/>
            <person name="Chung J."/>
            <person name="Losada L."/>
        </authorList>
    </citation>
    <scope>NUCLEOTIDE SEQUENCE [LARGE SCALE GENOMIC DNA]</scope>
    <source>
        <strain evidence="1 2">NIH1004</strain>
    </source>
</reference>
<dbReference type="VEuPathDB" id="FungiDB:EYZ11_011880"/>
<name>A0A4S3J1N2_9EURO</name>